<feature type="disulfide bond" evidence="19">
    <location>
        <begin position="1264"/>
        <end position="1307"/>
    </location>
</feature>
<dbReference type="PANTHER" id="PTHR22804:SF24">
    <property type="entry name" value="NEUROCAN CORE PROTEIN"/>
    <property type="match status" value="1"/>
</dbReference>
<keyword evidence="28" id="KW-1185">Reference proteome</keyword>
<evidence type="ECO:0000256" key="5">
    <source>
        <dbReference type="ARBA" id="ARBA00022659"/>
    </source>
</evidence>
<sequence length="1372" mass="150328">MGSPSFWAARGLLLQLLLLWAWGQGTQDGEEVIRIQKVTHGTMRAGLAELVALPCLFVLRHPQEPGPPHDPARVKWTKVRAASGQRVELPVLVAKDNVVKVARGWQGRVTLPGYPQDRSNATLVLGPLRASDAGLYRCEVVTGIEDEQDLLPLEVTGVVFHYRASLGRYTLSFQAAREACRRNSAVIAAPRHLQAAFEDGYDNCDAGWLSDHSVRYPITLSRPGCYGDRNSLPGVRSYGRRDPQERYDVYCFARELRGEVFYVSPPSRLTLWGARAQCQSQGAVLATVGHLYLAWQEGLDQCDPGWLADGSVRYPIQTPRRRCGGEAPGVRTLYNFSNRTGFPEPSVKFDAYCYRAHHPTSPPRYRDNPAADGEDLEAVSAEDLPITGQENVLPLDTQEPLVFSGIPADEQSQDPSLLPNEAGSGKAGGTPVPFPGTSSLVTARSQGPEVARQEDPWLNMVDRTPMPRGFQTETVFQEGTETPHSAVVGTDSATPNPRFAEDLKAKGTVPSTTEMGMESDAQPASSTAATQVGTTARRRGLNGRYFQQQLLEQATSRMGWGIRTGTSPTPPGTKEARNHVELPLITATRPMLGPQSTLSNEVDRPHSSSSGIQSEGSPLSPNSVPSPAPEKKEDAYPGSLDGVHDPEQGTSGPNKDSHLSMEPGDPEDSSGETHGGRDMPVLAMLRAPKPPLMSLPTPTLDTYLPVSVRDDMGLSLYGGTTAAPEVPHSPFSSYTHWPIERRDIPGETEIKPEINGTEPPVPFTLPGPRPQDKGGLEADSWSLTLGWDSQQLEQGQEVSPTEYARPHETLGLGTTSPNGEDCPSPSPGSGVLLHQEPTAQLETREESKGMETFGFYTSIPSPALVLGSQSLQPRPDPEEWARTNEPKSQEKSKLATSLPQPASEAGQSLELPSTTMDPASPDSPQEGSPLGEVVFLPWTPGASTLAKKDWATPATPELEGDDTSGEGQKGPLWEASHTQLPFLPGLLEDREPTRDTTLHSLQDLEIPDPQEAGPSAALDVGAQTLSEAGSGEESSVMGELESGSWAGENNQSIEGAPANPCENNPCLHGGTCHANHTTYGCSCDQGFTGENCEIDIDDCLSSPCLNGGTCIDEVNSFICLCLPSYGGSLCDKDTEGCDHSWHKFQGHCYRYFAHRRAWEDAERDCRRRAGHLTSIHSPEEHGFINSFGHENTWIGLNDRIVEWDFQWTDNTGLQYENWREKQPDNFFAGGEDCVVMVAHESGRWNDVPCNYNLPYVCKKGTVLCGPPPAVENASPVGPRKAKYSIHSSVRYQCDKGFTQHHVATIKCHSNGKWERPKIVCTKPRRSHRLRRHHHHHQQHHHQHHHHKSHKERRKHKKHSNMDWEKEEEDNFC</sequence>
<dbReference type="InterPro" id="IPR018097">
    <property type="entry name" value="EGF_Ca-bd_CS"/>
</dbReference>
<dbReference type="KEGG" id="pcw:110196246"/>
<dbReference type="SUPFAM" id="SSF56436">
    <property type="entry name" value="C-type lectin-like"/>
    <property type="match status" value="3"/>
</dbReference>
<dbReference type="CDD" id="cd03520">
    <property type="entry name" value="Link_domain_CSPGs_modules_2_4"/>
    <property type="match status" value="1"/>
</dbReference>
<name>A0A6P5J1L0_PHACI</name>
<feature type="domain" description="C-type lectin" evidence="24">
    <location>
        <begin position="1144"/>
        <end position="1258"/>
    </location>
</feature>
<keyword evidence="7" id="KW-0430">Lectin</keyword>
<dbReference type="GeneID" id="110196246"/>
<dbReference type="RefSeq" id="XP_020825081.1">
    <property type="nucleotide sequence ID" value="XM_020969422.1"/>
</dbReference>
<evidence type="ECO:0000256" key="7">
    <source>
        <dbReference type="ARBA" id="ARBA00022734"/>
    </source>
</evidence>
<dbReference type="PROSITE" id="PS01241">
    <property type="entry name" value="LINK_1"/>
    <property type="match status" value="1"/>
</dbReference>
<dbReference type="InterPro" id="IPR000436">
    <property type="entry name" value="Sushi_SCR_CCP_dom"/>
</dbReference>
<protein>
    <recommendedName>
        <fullName evidence="16">Neurocan core protein</fullName>
    </recommendedName>
    <alternativeName>
        <fullName evidence="17">Chondroitin sulfate proteoglycan 3</fullName>
    </alternativeName>
</protein>
<evidence type="ECO:0000256" key="21">
    <source>
        <dbReference type="SAM" id="MobiDB-lite"/>
    </source>
</evidence>
<dbReference type="PRINTS" id="PR01265">
    <property type="entry name" value="LINKMODULE"/>
</dbReference>
<dbReference type="Gene3D" id="3.10.100.10">
    <property type="entry name" value="Mannose-Binding Protein A, subunit A"/>
    <property type="match status" value="3"/>
</dbReference>
<dbReference type="Pfam" id="PF00008">
    <property type="entry name" value="EGF"/>
    <property type="match status" value="1"/>
</dbReference>
<keyword evidence="6 22" id="KW-0732">Signal</keyword>
<dbReference type="GO" id="GO:0007417">
    <property type="term" value="P:central nervous system development"/>
    <property type="evidence" value="ECO:0007669"/>
    <property type="project" value="TreeGrafter"/>
</dbReference>
<dbReference type="InterPro" id="IPR000538">
    <property type="entry name" value="Link_dom"/>
</dbReference>
<dbReference type="FunCoup" id="A0A6P5J1L0">
    <property type="interactions" value="26"/>
</dbReference>
<evidence type="ECO:0000256" key="2">
    <source>
        <dbReference type="ARBA" id="ARBA00006838"/>
    </source>
</evidence>
<feature type="disulfide bond" evidence="20">
    <location>
        <begin position="204"/>
        <end position="225"/>
    </location>
</feature>
<dbReference type="GO" id="GO:0007155">
    <property type="term" value="P:cell adhesion"/>
    <property type="evidence" value="ECO:0007669"/>
    <property type="project" value="UniProtKB-KW"/>
</dbReference>
<comment type="function">
    <text evidence="15">May modulate neuronal adhesion and neurite growth during development by binding to neural cell adhesion molecules (NG-CAM and N-CAM). Chondroitin sulfate proteoglycan; binds to hyaluronic acid.</text>
</comment>
<dbReference type="SUPFAM" id="SSF48726">
    <property type="entry name" value="Immunoglobulin"/>
    <property type="match status" value="1"/>
</dbReference>
<feature type="region of interest" description="Disordered" evidence="21">
    <location>
        <begin position="512"/>
        <end position="532"/>
    </location>
</feature>
<dbReference type="SMART" id="SM00034">
    <property type="entry name" value="CLECT"/>
    <property type="match status" value="1"/>
</dbReference>
<evidence type="ECO:0000256" key="8">
    <source>
        <dbReference type="ARBA" id="ARBA00022737"/>
    </source>
</evidence>
<evidence type="ECO:0000256" key="4">
    <source>
        <dbReference type="ARBA" id="ARBA00022536"/>
    </source>
</evidence>
<dbReference type="SMART" id="SM00445">
    <property type="entry name" value="LINK"/>
    <property type="match status" value="2"/>
</dbReference>
<evidence type="ECO:0000256" key="3">
    <source>
        <dbReference type="ARBA" id="ARBA00022525"/>
    </source>
</evidence>
<dbReference type="Gene3D" id="2.60.40.10">
    <property type="entry name" value="Immunoglobulins"/>
    <property type="match status" value="1"/>
</dbReference>
<feature type="region of interest" description="Disordered" evidence="21">
    <location>
        <begin position="587"/>
        <end position="678"/>
    </location>
</feature>
<dbReference type="Proteomes" id="UP000515140">
    <property type="component" value="Unplaced"/>
</dbReference>
<dbReference type="GO" id="GO:0002052">
    <property type="term" value="P:positive regulation of neuroblast proliferation"/>
    <property type="evidence" value="ECO:0007669"/>
    <property type="project" value="TreeGrafter"/>
</dbReference>
<feature type="compositionally biased region" description="Low complexity" evidence="21">
    <location>
        <begin position="607"/>
        <end position="620"/>
    </location>
</feature>
<keyword evidence="3" id="KW-0964">Secreted</keyword>
<evidence type="ECO:0000259" key="26">
    <source>
        <dbReference type="PROSITE" id="PS50923"/>
    </source>
</evidence>
<comment type="similarity">
    <text evidence="2">Belongs to the aggrecan/versican proteoglycan family.</text>
</comment>
<dbReference type="GO" id="GO:0005540">
    <property type="term" value="F:hyaluronic acid binding"/>
    <property type="evidence" value="ECO:0007669"/>
    <property type="project" value="InterPro"/>
</dbReference>
<dbReference type="FunFam" id="3.10.100.10:FF:000002">
    <property type="entry name" value="Hyaluronan proteoglycan link protein 1"/>
    <property type="match status" value="1"/>
</dbReference>
<dbReference type="PROSITE" id="PS50041">
    <property type="entry name" value="C_TYPE_LECTIN_2"/>
    <property type="match status" value="1"/>
</dbReference>
<dbReference type="CDD" id="cd00033">
    <property type="entry name" value="CCP"/>
    <property type="match status" value="1"/>
</dbReference>
<dbReference type="GO" id="GO:0045202">
    <property type="term" value="C:synapse"/>
    <property type="evidence" value="ECO:0007669"/>
    <property type="project" value="TreeGrafter"/>
</dbReference>
<dbReference type="GO" id="GO:0005509">
    <property type="term" value="F:calcium ion binding"/>
    <property type="evidence" value="ECO:0007669"/>
    <property type="project" value="InterPro"/>
</dbReference>
<dbReference type="PROSITE" id="PS01187">
    <property type="entry name" value="EGF_CA"/>
    <property type="match status" value="1"/>
</dbReference>
<dbReference type="FunFam" id="2.10.25.10:FF:000012">
    <property type="entry name" value="Delta-like protein"/>
    <property type="match status" value="1"/>
</dbReference>
<evidence type="ECO:0000256" key="15">
    <source>
        <dbReference type="ARBA" id="ARBA00059308"/>
    </source>
</evidence>
<feature type="region of interest" description="Disordered" evidence="21">
    <location>
        <begin position="406"/>
        <end position="453"/>
    </location>
</feature>
<comment type="caution">
    <text evidence="18">Lacks conserved residue(s) required for the propagation of feature annotation.</text>
</comment>
<keyword evidence="8" id="KW-0677">Repeat</keyword>
<keyword evidence="12 18" id="KW-1015">Disulfide bond</keyword>
<evidence type="ECO:0000313" key="29">
    <source>
        <dbReference type="RefSeq" id="XP_020825081.1"/>
    </source>
</evidence>
<feature type="region of interest" description="Disordered" evidence="21">
    <location>
        <begin position="1324"/>
        <end position="1372"/>
    </location>
</feature>
<dbReference type="PROSITE" id="PS50923">
    <property type="entry name" value="SUSHI"/>
    <property type="match status" value="1"/>
</dbReference>
<feature type="domain" description="Ig-like" evidence="25">
    <location>
        <begin position="30"/>
        <end position="156"/>
    </location>
</feature>
<dbReference type="Gene3D" id="2.10.25.10">
    <property type="entry name" value="Laminin"/>
    <property type="match status" value="2"/>
</dbReference>
<reference evidence="29" key="1">
    <citation type="submission" date="2025-08" db="UniProtKB">
        <authorList>
            <consortium name="RefSeq"/>
        </authorList>
    </citation>
    <scope>IDENTIFICATION</scope>
    <source>
        <tissue evidence="29">Spleen</tissue>
    </source>
</reference>
<dbReference type="FunFam" id="3.10.100.10:FF:000011">
    <property type="entry name" value="Aggrecan core protein"/>
    <property type="match status" value="1"/>
</dbReference>
<evidence type="ECO:0000313" key="28">
    <source>
        <dbReference type="Proteomes" id="UP000515140"/>
    </source>
</evidence>
<evidence type="ECO:0000259" key="25">
    <source>
        <dbReference type="PROSITE" id="PS50835"/>
    </source>
</evidence>
<feature type="disulfide bond" evidence="18">
    <location>
        <begin position="1083"/>
        <end position="1092"/>
    </location>
</feature>
<dbReference type="PROSITE" id="PS50835">
    <property type="entry name" value="IG_LIKE"/>
    <property type="match status" value="1"/>
</dbReference>
<dbReference type="FunFam" id="2.10.25.10:FF:000006">
    <property type="entry name" value="Versican core protein-like isoform 1"/>
    <property type="match status" value="1"/>
</dbReference>
<evidence type="ECO:0000256" key="9">
    <source>
        <dbReference type="ARBA" id="ARBA00022837"/>
    </source>
</evidence>
<evidence type="ECO:0000256" key="14">
    <source>
        <dbReference type="ARBA" id="ARBA00023319"/>
    </source>
</evidence>
<evidence type="ECO:0000256" key="19">
    <source>
        <dbReference type="PROSITE-ProRule" id="PRU00302"/>
    </source>
</evidence>
<keyword evidence="5 19" id="KW-0768">Sushi</keyword>
<dbReference type="GO" id="GO:0072534">
    <property type="term" value="C:perineuronal net"/>
    <property type="evidence" value="ECO:0007669"/>
    <property type="project" value="TreeGrafter"/>
</dbReference>
<dbReference type="GO" id="GO:0001501">
    <property type="term" value="P:skeletal system development"/>
    <property type="evidence" value="ECO:0007669"/>
    <property type="project" value="TreeGrafter"/>
</dbReference>
<keyword evidence="13" id="KW-0325">Glycoprotein</keyword>
<dbReference type="SUPFAM" id="SSF57535">
    <property type="entry name" value="Complement control module/SCR domain"/>
    <property type="match status" value="1"/>
</dbReference>
<evidence type="ECO:0000259" key="27">
    <source>
        <dbReference type="PROSITE" id="PS50963"/>
    </source>
</evidence>
<feature type="compositionally biased region" description="Polar residues" evidence="21">
    <location>
        <begin position="789"/>
        <end position="799"/>
    </location>
</feature>
<keyword evidence="9" id="KW-0106">Calcium</keyword>
<dbReference type="Pfam" id="PF00193">
    <property type="entry name" value="Xlink"/>
    <property type="match status" value="2"/>
</dbReference>
<dbReference type="PROSITE" id="PS01186">
    <property type="entry name" value="EGF_2"/>
    <property type="match status" value="1"/>
</dbReference>
<dbReference type="InParanoid" id="A0A6P5J1L0"/>
<feature type="compositionally biased region" description="Polar residues" evidence="21">
    <location>
        <begin position="522"/>
        <end position="532"/>
    </location>
</feature>
<feature type="signal peptide" evidence="22">
    <location>
        <begin position="1"/>
        <end position="23"/>
    </location>
</feature>
<feature type="compositionally biased region" description="Polar residues" evidence="21">
    <location>
        <begin position="436"/>
        <end position="445"/>
    </location>
</feature>
<keyword evidence="14" id="KW-0393">Immunoglobulin domain</keyword>
<feature type="region of interest" description="Disordered" evidence="21">
    <location>
        <begin position="557"/>
        <end position="576"/>
    </location>
</feature>
<dbReference type="FunFam" id="2.10.70.10:FF:000003">
    <property type="entry name" value="Versican core protein"/>
    <property type="match status" value="1"/>
</dbReference>
<dbReference type="InterPro" id="IPR001881">
    <property type="entry name" value="EGF-like_Ca-bd_dom"/>
</dbReference>
<keyword evidence="4 18" id="KW-0245">EGF-like domain</keyword>
<feature type="region of interest" description="Disordered" evidence="21">
    <location>
        <begin position="1027"/>
        <end position="1051"/>
    </location>
</feature>
<feature type="domain" description="Link" evidence="27">
    <location>
        <begin position="259"/>
        <end position="355"/>
    </location>
</feature>
<dbReference type="GO" id="GO:0005615">
    <property type="term" value="C:extracellular space"/>
    <property type="evidence" value="ECO:0007669"/>
    <property type="project" value="TreeGrafter"/>
</dbReference>
<feature type="domain" description="EGF-like" evidence="23">
    <location>
        <begin position="1095"/>
        <end position="1131"/>
    </location>
</feature>
<evidence type="ECO:0000256" key="12">
    <source>
        <dbReference type="ARBA" id="ARBA00023157"/>
    </source>
</evidence>
<dbReference type="InterPro" id="IPR013783">
    <property type="entry name" value="Ig-like_fold"/>
</dbReference>
<feature type="disulfide bond" evidence="19">
    <location>
        <begin position="1293"/>
        <end position="1320"/>
    </location>
</feature>
<dbReference type="SMART" id="SM00032">
    <property type="entry name" value="CCP"/>
    <property type="match status" value="1"/>
</dbReference>
<organism evidence="28 29">
    <name type="scientific">Phascolarctos cinereus</name>
    <name type="common">Koala</name>
    <dbReference type="NCBI Taxonomy" id="38626"/>
    <lineage>
        <taxon>Eukaryota</taxon>
        <taxon>Metazoa</taxon>
        <taxon>Chordata</taxon>
        <taxon>Craniata</taxon>
        <taxon>Vertebrata</taxon>
        <taxon>Euteleostomi</taxon>
        <taxon>Mammalia</taxon>
        <taxon>Metatheria</taxon>
        <taxon>Diprotodontia</taxon>
        <taxon>Phascolarctidae</taxon>
        <taxon>Phascolarctos</taxon>
    </lineage>
</organism>
<keyword evidence="10" id="KW-0130">Cell adhesion</keyword>
<evidence type="ECO:0000256" key="18">
    <source>
        <dbReference type="PROSITE-ProRule" id="PRU00076"/>
    </source>
</evidence>
<dbReference type="Gene3D" id="2.10.70.10">
    <property type="entry name" value="Complement Module, domain 1"/>
    <property type="match status" value="1"/>
</dbReference>
<dbReference type="SUPFAM" id="SSF57196">
    <property type="entry name" value="EGF/Laminin"/>
    <property type="match status" value="1"/>
</dbReference>
<feature type="domain" description="Link" evidence="27">
    <location>
        <begin position="158"/>
        <end position="253"/>
    </location>
</feature>
<feature type="chain" id="PRO_5028028593" description="Neurocan core protein" evidence="22">
    <location>
        <begin position="24"/>
        <end position="1372"/>
    </location>
</feature>
<dbReference type="InterPro" id="IPR016187">
    <property type="entry name" value="CTDL_fold"/>
</dbReference>
<dbReference type="InterPro" id="IPR007110">
    <property type="entry name" value="Ig-like_dom"/>
</dbReference>
<dbReference type="SMART" id="SM00181">
    <property type="entry name" value="EGF"/>
    <property type="match status" value="2"/>
</dbReference>
<evidence type="ECO:0000256" key="16">
    <source>
        <dbReference type="ARBA" id="ARBA00073685"/>
    </source>
</evidence>
<feature type="compositionally biased region" description="Polar residues" evidence="21">
    <location>
        <begin position="910"/>
        <end position="926"/>
    </location>
</feature>
<gene>
    <name evidence="29" type="primary">NCAN</name>
</gene>
<feature type="disulfide bond" evidence="20">
    <location>
        <begin position="302"/>
        <end position="323"/>
    </location>
</feature>
<dbReference type="FunFam" id="2.60.40.10:FF:000571">
    <property type="entry name" value="Neurocan core protein"/>
    <property type="match status" value="1"/>
</dbReference>
<feature type="compositionally biased region" description="Basic and acidic residues" evidence="21">
    <location>
        <begin position="875"/>
        <end position="893"/>
    </location>
</feature>
<dbReference type="SMART" id="SM00179">
    <property type="entry name" value="EGF_CA"/>
    <property type="match status" value="2"/>
</dbReference>
<feature type="region of interest" description="Disordered" evidence="21">
    <location>
        <begin position="789"/>
        <end position="972"/>
    </location>
</feature>
<evidence type="ECO:0000259" key="23">
    <source>
        <dbReference type="PROSITE" id="PS50026"/>
    </source>
</evidence>
<dbReference type="CDD" id="cd03517">
    <property type="entry name" value="Link_domain_CSPGs_modules_1_3"/>
    <property type="match status" value="1"/>
</dbReference>
<dbReference type="PROSITE" id="PS50026">
    <property type="entry name" value="EGF_3"/>
    <property type="match status" value="2"/>
</dbReference>
<evidence type="ECO:0000256" key="22">
    <source>
        <dbReference type="SAM" id="SignalP"/>
    </source>
</evidence>
<evidence type="ECO:0000256" key="6">
    <source>
        <dbReference type="ARBA" id="ARBA00022729"/>
    </source>
</evidence>
<dbReference type="InterPro" id="IPR001304">
    <property type="entry name" value="C-type_lectin-like"/>
</dbReference>
<dbReference type="SMART" id="SM00409">
    <property type="entry name" value="IG"/>
    <property type="match status" value="1"/>
</dbReference>
<evidence type="ECO:0000256" key="1">
    <source>
        <dbReference type="ARBA" id="ARBA00004613"/>
    </source>
</evidence>
<dbReference type="CDD" id="cd00054">
    <property type="entry name" value="EGF_CA"/>
    <property type="match status" value="2"/>
</dbReference>
<dbReference type="PANTHER" id="PTHR22804">
    <property type="entry name" value="AGGRECAN/VERSICAN PROTEOGLYCAN"/>
    <property type="match status" value="1"/>
</dbReference>
<dbReference type="CTD" id="1463"/>
<dbReference type="InterPro" id="IPR000742">
    <property type="entry name" value="EGF"/>
</dbReference>
<feature type="domain" description="EGF-like" evidence="23">
    <location>
        <begin position="1057"/>
        <end position="1093"/>
    </location>
</feature>
<evidence type="ECO:0000256" key="10">
    <source>
        <dbReference type="ARBA" id="ARBA00022889"/>
    </source>
</evidence>
<evidence type="ECO:0000256" key="20">
    <source>
        <dbReference type="PROSITE-ProRule" id="PRU00323"/>
    </source>
</evidence>
<evidence type="ECO:0000259" key="24">
    <source>
        <dbReference type="PROSITE" id="PS50041"/>
    </source>
</evidence>
<feature type="domain" description="Sushi" evidence="26">
    <location>
        <begin position="1262"/>
        <end position="1322"/>
    </location>
</feature>
<feature type="disulfide bond" evidence="18">
    <location>
        <begin position="1121"/>
        <end position="1130"/>
    </location>
</feature>
<dbReference type="PROSITE" id="PS50963">
    <property type="entry name" value="LINK_2"/>
    <property type="match status" value="2"/>
</dbReference>
<evidence type="ECO:0000256" key="11">
    <source>
        <dbReference type="ARBA" id="ARBA00022974"/>
    </source>
</evidence>
<dbReference type="Pfam" id="PF00084">
    <property type="entry name" value="Sushi"/>
    <property type="match status" value="1"/>
</dbReference>
<dbReference type="PROSITE" id="PS00615">
    <property type="entry name" value="C_TYPE_LECTIN_1"/>
    <property type="match status" value="1"/>
</dbReference>
<dbReference type="InterPro" id="IPR035976">
    <property type="entry name" value="Sushi/SCR/CCP_sf"/>
</dbReference>
<dbReference type="InterPro" id="IPR036179">
    <property type="entry name" value="Ig-like_dom_sf"/>
</dbReference>
<dbReference type="Pfam" id="PF00059">
    <property type="entry name" value="Lectin_C"/>
    <property type="match status" value="1"/>
</dbReference>
<proteinExistence type="inferred from homology"/>
<dbReference type="GO" id="GO:0010001">
    <property type="term" value="P:glial cell differentiation"/>
    <property type="evidence" value="ECO:0007669"/>
    <property type="project" value="TreeGrafter"/>
</dbReference>
<dbReference type="InterPro" id="IPR018378">
    <property type="entry name" value="C-type_lectin_CS"/>
</dbReference>
<evidence type="ECO:0000256" key="13">
    <source>
        <dbReference type="ARBA" id="ARBA00023180"/>
    </source>
</evidence>
<comment type="subcellular location">
    <subcellularLocation>
        <location evidence="1">Secreted</location>
    </subcellularLocation>
</comment>
<dbReference type="GO" id="GO:0030246">
    <property type="term" value="F:carbohydrate binding"/>
    <property type="evidence" value="ECO:0007669"/>
    <property type="project" value="UniProtKB-KW"/>
</dbReference>
<dbReference type="InterPro" id="IPR000152">
    <property type="entry name" value="EGF-type_Asp/Asn_hydroxyl_site"/>
</dbReference>
<keyword evidence="11" id="KW-0654">Proteoglycan</keyword>
<dbReference type="InterPro" id="IPR050691">
    <property type="entry name" value="Hyaluronan_bind_Proteoglycan"/>
</dbReference>
<dbReference type="FunFam" id="3.10.100.10:FF:000003">
    <property type="entry name" value="Versican core protein"/>
    <property type="match status" value="1"/>
</dbReference>
<evidence type="ECO:0000256" key="17">
    <source>
        <dbReference type="ARBA" id="ARBA00075743"/>
    </source>
</evidence>
<dbReference type="InterPro" id="IPR016186">
    <property type="entry name" value="C-type_lectin-like/link_sf"/>
</dbReference>
<accession>A0A6P5J1L0</accession>
<dbReference type="PROSITE" id="PS00010">
    <property type="entry name" value="ASX_HYDROXYL"/>
    <property type="match status" value="1"/>
</dbReference>
<dbReference type="InterPro" id="IPR003599">
    <property type="entry name" value="Ig_sub"/>
</dbReference>
<feature type="compositionally biased region" description="Basic residues" evidence="21">
    <location>
        <begin position="1324"/>
        <end position="1358"/>
    </location>
</feature>
<dbReference type="PROSITE" id="PS00022">
    <property type="entry name" value="EGF_1"/>
    <property type="match status" value="2"/>
</dbReference>